<feature type="domain" description="Small ribosomal subunit protein eS4 N-terminal" evidence="8">
    <location>
        <begin position="3"/>
        <end position="38"/>
    </location>
</feature>
<dbReference type="InterPro" id="IPR013845">
    <property type="entry name" value="Ribosomal_eS4_central_region"/>
</dbReference>
<protein>
    <recommendedName>
        <fullName evidence="6">40S ribosomal protein S4</fullName>
    </recommendedName>
</protein>
<keyword evidence="2 6" id="KW-0699">rRNA-binding</keyword>
<keyword evidence="5 6" id="KW-0687">Ribonucleoprotein</keyword>
<dbReference type="PROSITE" id="PS00528">
    <property type="entry name" value="RIBOSOMAL_S4E"/>
    <property type="match status" value="1"/>
</dbReference>
<geneLocation type="nucleomorph" evidence="10"/>
<dbReference type="GO" id="GO:0019843">
    <property type="term" value="F:rRNA binding"/>
    <property type="evidence" value="ECO:0007669"/>
    <property type="project" value="UniProtKB-UniRule"/>
</dbReference>
<feature type="domain" description="Small ribosomal subunit protein eS4 central region" evidence="7">
    <location>
        <begin position="95"/>
        <end position="169"/>
    </location>
</feature>
<dbReference type="FunFam" id="2.40.50.740:FF:000001">
    <property type="entry name" value="40S ribosomal protein S4"/>
    <property type="match status" value="1"/>
</dbReference>
<keyword evidence="4 6" id="KW-0689">Ribosomal protein</keyword>
<dbReference type="EMBL" id="CP003682">
    <property type="protein sequence ID" value="AFP65586.1"/>
    <property type="molecule type" value="Genomic_DNA"/>
</dbReference>
<gene>
    <name evidence="10" type="primary">rps4</name>
    <name evidence="10" type="ORF">CMESO_434</name>
</gene>
<keyword evidence="3 6" id="KW-0694">RNA-binding</keyword>
<comment type="similarity">
    <text evidence="1 6">Belongs to the eukaryotic ribosomal protein eS4 family.</text>
</comment>
<organism evidence="10 11">
    <name type="scientific">Chroomonas mesostigmatica CCMP1168</name>
    <dbReference type="NCBI Taxonomy" id="1195612"/>
    <lineage>
        <taxon>Eukaryota</taxon>
        <taxon>Cryptophyceae</taxon>
        <taxon>Pyrenomonadales</taxon>
        <taxon>Chroomonadaceae</taxon>
        <taxon>Chroomonas</taxon>
    </lineage>
</organism>
<name>J7G6B5_9CRYP</name>
<evidence type="ECO:0000259" key="8">
    <source>
        <dbReference type="Pfam" id="PF08071"/>
    </source>
</evidence>
<dbReference type="PANTHER" id="PTHR11581">
    <property type="entry name" value="30S/40S RIBOSOMAL PROTEIN S4"/>
    <property type="match status" value="1"/>
</dbReference>
<evidence type="ECO:0000259" key="7">
    <source>
        <dbReference type="Pfam" id="PF00900"/>
    </source>
</evidence>
<dbReference type="Proteomes" id="UP000243348">
    <property type="component" value="Nucleomorph 3"/>
</dbReference>
<dbReference type="Gene3D" id="3.10.290.10">
    <property type="entry name" value="RNA-binding S4 domain"/>
    <property type="match status" value="1"/>
</dbReference>
<evidence type="ECO:0000256" key="4">
    <source>
        <dbReference type="ARBA" id="ARBA00022980"/>
    </source>
</evidence>
<evidence type="ECO:0000256" key="3">
    <source>
        <dbReference type="ARBA" id="ARBA00022884"/>
    </source>
</evidence>
<dbReference type="InterPro" id="IPR041982">
    <property type="entry name" value="Ribosomal_eS4_KOW"/>
</dbReference>
<evidence type="ECO:0000256" key="1">
    <source>
        <dbReference type="ARBA" id="ARBA00007500"/>
    </source>
</evidence>
<dbReference type="InterPro" id="IPR032277">
    <property type="entry name" value="Ribosomal_eS4_C"/>
</dbReference>
<evidence type="ECO:0000313" key="11">
    <source>
        <dbReference type="Proteomes" id="UP000243348"/>
    </source>
</evidence>
<dbReference type="GO" id="GO:0006412">
    <property type="term" value="P:translation"/>
    <property type="evidence" value="ECO:0007669"/>
    <property type="project" value="InterPro"/>
</dbReference>
<accession>J7G6B5</accession>
<reference evidence="10 11" key="1">
    <citation type="journal article" date="2012" name="Genome Biol. Evol.">
        <title>Nucleomorph genome sequence of the cryptophyte alga Chroomonas mesostigmatica CCMP1168 reveals lineage-specific gene loss and genome complexity.</title>
        <authorList>
            <person name="Moore C.E."/>
            <person name="Curtis B."/>
            <person name="Mills T."/>
            <person name="Tanifuji G."/>
            <person name="Archibald J.M."/>
        </authorList>
    </citation>
    <scope>NUCLEOTIDE SEQUENCE [LARGE SCALE GENOMIC DNA]</scope>
    <source>
        <strain evidence="10 11">CCMP1168</strain>
    </source>
</reference>
<keyword evidence="10" id="KW-0542">Nucleomorph</keyword>
<evidence type="ECO:0000256" key="6">
    <source>
        <dbReference type="PIRNR" id="PIRNR002116"/>
    </source>
</evidence>
<dbReference type="InterPro" id="IPR013843">
    <property type="entry name" value="Ribosomal_eS4_N"/>
</dbReference>
<dbReference type="InterPro" id="IPR038237">
    <property type="entry name" value="Ribosomal_eS4_central_sf"/>
</dbReference>
<dbReference type="GO" id="GO:0022627">
    <property type="term" value="C:cytosolic small ribosomal subunit"/>
    <property type="evidence" value="ECO:0007669"/>
    <property type="project" value="TreeGrafter"/>
</dbReference>
<dbReference type="Pfam" id="PF00900">
    <property type="entry name" value="Ribosomal_S4e"/>
    <property type="match status" value="1"/>
</dbReference>
<evidence type="ECO:0000256" key="5">
    <source>
        <dbReference type="ARBA" id="ARBA00023274"/>
    </source>
</evidence>
<evidence type="ECO:0000313" key="10">
    <source>
        <dbReference type="EMBL" id="AFP65586.1"/>
    </source>
</evidence>
<evidence type="ECO:0000256" key="2">
    <source>
        <dbReference type="ARBA" id="ARBA00022730"/>
    </source>
</evidence>
<dbReference type="Pfam" id="PF16121">
    <property type="entry name" value="40S_S4_C"/>
    <property type="match status" value="1"/>
</dbReference>
<dbReference type="CDD" id="cd06087">
    <property type="entry name" value="KOW_RPS4"/>
    <property type="match status" value="1"/>
</dbReference>
<dbReference type="Pfam" id="PF08071">
    <property type="entry name" value="RS4NT"/>
    <property type="match status" value="1"/>
</dbReference>
<dbReference type="InterPro" id="IPR036986">
    <property type="entry name" value="S4_RNA-bd_sf"/>
</dbReference>
<dbReference type="GO" id="GO:0003735">
    <property type="term" value="F:structural constituent of ribosome"/>
    <property type="evidence" value="ECO:0007669"/>
    <property type="project" value="UniProtKB-UniRule"/>
</dbReference>
<sequence length="250" mass="28942">MAKGLKKHLKRLKAPKNWKLEKLGGIWAPSPQSGPHKKMESFPIILILRNKLKYALNNREVLQILKKKNVKIDKKIRTEKNYPTGIMDVISLEKTNENFRLLYDTFGRFVLHRIEQKESFFKLCKIVKLTKGQRGIPYITTHDGRTCRFPDPFVKKNDTILFNLSEKKIIDFIKFDVGSLCLITGGNNIGRIGIVMQQEKNSGPAEMIRLKDSEGFEFFSKMSYIFVIGKGKKSFISLPKEKGLRKKTFF</sequence>
<dbReference type="InterPro" id="IPR000876">
    <property type="entry name" value="Ribosomal_eS4"/>
</dbReference>
<dbReference type="Gene3D" id="2.40.50.740">
    <property type="match status" value="1"/>
</dbReference>
<dbReference type="PIRSF" id="PIRSF002116">
    <property type="entry name" value="Ribosomal_S4"/>
    <property type="match status" value="1"/>
</dbReference>
<feature type="domain" description="Small ribosomal subunit protein eS4 C-terminal" evidence="9">
    <location>
        <begin position="212"/>
        <end position="247"/>
    </location>
</feature>
<dbReference type="Gene3D" id="2.30.30.30">
    <property type="match status" value="1"/>
</dbReference>
<dbReference type="PANTHER" id="PTHR11581:SF0">
    <property type="entry name" value="SMALL RIBOSOMAL SUBUNIT PROTEIN ES4"/>
    <property type="match status" value="1"/>
</dbReference>
<dbReference type="FunFam" id="3.10.290.10:FF:000002">
    <property type="entry name" value="40S ribosomal protein S4"/>
    <property type="match status" value="1"/>
</dbReference>
<dbReference type="HAMAP" id="MF_00485">
    <property type="entry name" value="Ribosomal_eS4"/>
    <property type="match status" value="1"/>
</dbReference>
<dbReference type="InterPro" id="IPR014722">
    <property type="entry name" value="Rib_uL2_dom2"/>
</dbReference>
<proteinExistence type="inferred from homology"/>
<dbReference type="AlphaFoldDB" id="J7G6B5"/>
<evidence type="ECO:0000259" key="9">
    <source>
        <dbReference type="Pfam" id="PF16121"/>
    </source>
</evidence>
<dbReference type="InterPro" id="IPR018199">
    <property type="entry name" value="Ribosomal_eS4_N_CS"/>
</dbReference>